<feature type="region of interest" description="Disordered" evidence="1">
    <location>
        <begin position="47"/>
        <end position="66"/>
    </location>
</feature>
<proteinExistence type="predicted"/>
<sequence>MAPIGKAVSNAAGLRGLKTALLTTRTDFCSALSGHIAPVVPSGTTWISERSERSTSSLEDRSHGTRWRSLRRTTQPLLRTVGPTPAAVASLTRRSGPWTASSTPPPFTGVAGGQSTAAPSSRPRDLALIRALATVLAGRVCDQSLARNSRRRQHLRLAYGDATSG</sequence>
<gene>
    <name evidence="2" type="ORF">Purlil1_11813</name>
</gene>
<evidence type="ECO:0000313" key="3">
    <source>
        <dbReference type="Proteomes" id="UP001287286"/>
    </source>
</evidence>
<keyword evidence="3" id="KW-1185">Reference proteome</keyword>
<reference evidence="2 3" key="1">
    <citation type="journal article" date="2024" name="Microbiol. Resour. Announc.">
        <title>Genome annotations for the ascomycete fungi Trichoderma harzianum, Trichoderma aggressivum, and Purpureocillium lilacinum.</title>
        <authorList>
            <person name="Beijen E.P.W."/>
            <person name="Ohm R.A."/>
        </authorList>
    </citation>
    <scope>NUCLEOTIDE SEQUENCE [LARGE SCALE GENOMIC DNA]</scope>
    <source>
        <strain evidence="2 3">CBS 150709</strain>
    </source>
</reference>
<protein>
    <submittedName>
        <fullName evidence="2">Uncharacterized protein</fullName>
    </submittedName>
</protein>
<comment type="caution">
    <text evidence="2">The sequence shown here is derived from an EMBL/GenBank/DDBJ whole genome shotgun (WGS) entry which is preliminary data.</text>
</comment>
<evidence type="ECO:0000313" key="2">
    <source>
        <dbReference type="EMBL" id="KAK4078875.1"/>
    </source>
</evidence>
<evidence type="ECO:0000256" key="1">
    <source>
        <dbReference type="SAM" id="MobiDB-lite"/>
    </source>
</evidence>
<accession>A0ABR0BIT1</accession>
<name>A0ABR0BIT1_PURLI</name>
<feature type="compositionally biased region" description="Basic and acidic residues" evidence="1">
    <location>
        <begin position="49"/>
        <end position="63"/>
    </location>
</feature>
<feature type="region of interest" description="Disordered" evidence="1">
    <location>
        <begin position="92"/>
        <end position="122"/>
    </location>
</feature>
<organism evidence="2 3">
    <name type="scientific">Purpureocillium lilacinum</name>
    <name type="common">Paecilomyces lilacinus</name>
    <dbReference type="NCBI Taxonomy" id="33203"/>
    <lineage>
        <taxon>Eukaryota</taxon>
        <taxon>Fungi</taxon>
        <taxon>Dikarya</taxon>
        <taxon>Ascomycota</taxon>
        <taxon>Pezizomycotina</taxon>
        <taxon>Sordariomycetes</taxon>
        <taxon>Hypocreomycetidae</taxon>
        <taxon>Hypocreales</taxon>
        <taxon>Ophiocordycipitaceae</taxon>
        <taxon>Purpureocillium</taxon>
    </lineage>
</organism>
<dbReference type="EMBL" id="JAWRVI010000078">
    <property type="protein sequence ID" value="KAK4078875.1"/>
    <property type="molecule type" value="Genomic_DNA"/>
</dbReference>
<dbReference type="Proteomes" id="UP001287286">
    <property type="component" value="Unassembled WGS sequence"/>
</dbReference>